<comment type="similarity">
    <text evidence="2 6">Belongs to the KduI family.</text>
</comment>
<dbReference type="RefSeq" id="WP_379839549.1">
    <property type="nucleotide sequence ID" value="NZ_JBHRYQ010000001.1"/>
</dbReference>
<dbReference type="SUPFAM" id="SSF51182">
    <property type="entry name" value="RmlC-like cupins"/>
    <property type="match status" value="1"/>
</dbReference>
<feature type="binding site" evidence="6">
    <location>
        <position position="196"/>
    </location>
    <ligand>
        <name>Zn(2+)</name>
        <dbReference type="ChEBI" id="CHEBI:29105"/>
    </ligand>
</feature>
<comment type="catalytic activity">
    <reaction evidence="1 6">
        <text>5-dehydro-4-deoxy-D-glucuronate = 3-deoxy-D-glycero-2,5-hexodiulosonate</text>
        <dbReference type="Rhea" id="RHEA:23896"/>
        <dbReference type="ChEBI" id="CHEBI:17117"/>
        <dbReference type="ChEBI" id="CHEBI:29071"/>
        <dbReference type="EC" id="5.3.1.17"/>
    </reaction>
</comment>
<dbReference type="PANTHER" id="PTHR38461:SF1">
    <property type="entry name" value="4-DEOXY-L-THREO-5-HEXOSULOSE-URONATE KETOL-ISOMERASE"/>
    <property type="match status" value="1"/>
</dbReference>
<name>A0ABV7Z057_9BACT</name>
<dbReference type="InterPro" id="IPR011051">
    <property type="entry name" value="RmlC_Cupin_sf"/>
</dbReference>
<evidence type="ECO:0000313" key="7">
    <source>
        <dbReference type="EMBL" id="MFC3812660.1"/>
    </source>
</evidence>
<reference evidence="8" key="1">
    <citation type="journal article" date="2019" name="Int. J. Syst. Evol. Microbiol.">
        <title>The Global Catalogue of Microorganisms (GCM) 10K type strain sequencing project: providing services to taxonomists for standard genome sequencing and annotation.</title>
        <authorList>
            <consortium name="The Broad Institute Genomics Platform"/>
            <consortium name="The Broad Institute Genome Sequencing Center for Infectious Disease"/>
            <person name="Wu L."/>
            <person name="Ma J."/>
        </authorList>
    </citation>
    <scope>NUCLEOTIDE SEQUENCE [LARGE SCALE GENOMIC DNA]</scope>
    <source>
        <strain evidence="8">CECT 7956</strain>
    </source>
</reference>
<organism evidence="7 8">
    <name type="scientific">Lacihabitans lacunae</name>
    <dbReference type="NCBI Taxonomy" id="1028214"/>
    <lineage>
        <taxon>Bacteria</taxon>
        <taxon>Pseudomonadati</taxon>
        <taxon>Bacteroidota</taxon>
        <taxon>Cytophagia</taxon>
        <taxon>Cytophagales</taxon>
        <taxon>Leadbetterellaceae</taxon>
        <taxon>Lacihabitans</taxon>
    </lineage>
</organism>
<dbReference type="EMBL" id="JBHRYQ010000001">
    <property type="protein sequence ID" value="MFC3812660.1"/>
    <property type="molecule type" value="Genomic_DNA"/>
</dbReference>
<dbReference type="HAMAP" id="MF_00687">
    <property type="entry name" value="KduI"/>
    <property type="match status" value="1"/>
</dbReference>
<dbReference type="Gene3D" id="2.60.120.10">
    <property type="entry name" value="Jelly Rolls"/>
    <property type="match status" value="1"/>
</dbReference>
<dbReference type="Proteomes" id="UP001595616">
    <property type="component" value="Unassembled WGS sequence"/>
</dbReference>
<comment type="caution">
    <text evidence="7">The sequence shown here is derived from an EMBL/GenBank/DDBJ whole genome shotgun (WGS) entry which is preliminary data.</text>
</comment>
<keyword evidence="3 6" id="KW-0479">Metal-binding</keyword>
<evidence type="ECO:0000256" key="2">
    <source>
        <dbReference type="ARBA" id="ARBA00008086"/>
    </source>
</evidence>
<feature type="binding site" evidence="6">
    <location>
        <position position="201"/>
    </location>
    <ligand>
        <name>Zn(2+)</name>
        <dbReference type="ChEBI" id="CHEBI:29105"/>
    </ligand>
</feature>
<dbReference type="InterPro" id="IPR007045">
    <property type="entry name" value="KduI"/>
</dbReference>
<dbReference type="Gene3D" id="2.60.120.520">
    <property type="entry name" value="pectin degrading enzyme 5-keto 4- deoxyuronate isomerase, domain 1"/>
    <property type="match status" value="1"/>
</dbReference>
<dbReference type="CDD" id="cd20491">
    <property type="entry name" value="cupin_KduI_C"/>
    <property type="match status" value="1"/>
</dbReference>
<dbReference type="InterPro" id="IPR021120">
    <property type="entry name" value="KduI/IolB_isomerase"/>
</dbReference>
<protein>
    <recommendedName>
        <fullName evidence="6">4-deoxy-L-threo-5-hexosulose-uronate ketol-isomerase</fullName>
        <ecNumber evidence="6">5.3.1.17</ecNumber>
    </recommendedName>
    <alternativeName>
        <fullName evidence="6">5-keto-4-deoxyuronate isomerase</fullName>
    </alternativeName>
    <alternativeName>
        <fullName evidence="6">DKI isomerase</fullName>
    </alternativeName>
</protein>
<keyword evidence="4 6" id="KW-0862">Zinc</keyword>
<comment type="pathway">
    <text evidence="6">Glycan metabolism; pectin degradation; 2-dehydro-3-deoxy-D-gluconate from pectin: step 4/5.</text>
</comment>
<evidence type="ECO:0000313" key="8">
    <source>
        <dbReference type="Proteomes" id="UP001595616"/>
    </source>
</evidence>
<evidence type="ECO:0000256" key="1">
    <source>
        <dbReference type="ARBA" id="ARBA00000552"/>
    </source>
</evidence>
<dbReference type="GO" id="GO:0008697">
    <property type="term" value="F:4-deoxy-L-threo-5-hexosulose-uronate ketol-isomerase activity"/>
    <property type="evidence" value="ECO:0007669"/>
    <property type="project" value="UniProtKB-EC"/>
</dbReference>
<accession>A0ABV7Z057</accession>
<evidence type="ECO:0000256" key="4">
    <source>
        <dbReference type="ARBA" id="ARBA00022833"/>
    </source>
</evidence>
<comment type="cofactor">
    <cofactor evidence="6">
        <name>Zn(2+)</name>
        <dbReference type="ChEBI" id="CHEBI:29105"/>
    </cofactor>
    <text evidence="6">Binds 1 zinc ion per subunit.</text>
</comment>
<dbReference type="PIRSF" id="PIRSF006625">
    <property type="entry name" value="KduI"/>
    <property type="match status" value="1"/>
</dbReference>
<comment type="function">
    <text evidence="6">Catalyzes the isomerization of 5-dehydro-4-deoxy-D-glucuronate to 3-deoxy-D-glycero-2,5-hexodiulosonate.</text>
</comment>
<dbReference type="Pfam" id="PF04962">
    <property type="entry name" value="KduI"/>
    <property type="match status" value="1"/>
</dbReference>
<feature type="binding site" evidence="6">
    <location>
        <position position="243"/>
    </location>
    <ligand>
        <name>Zn(2+)</name>
        <dbReference type="ChEBI" id="CHEBI:29105"/>
    </ligand>
</feature>
<evidence type="ECO:0000256" key="3">
    <source>
        <dbReference type="ARBA" id="ARBA00022723"/>
    </source>
</evidence>
<keyword evidence="5 6" id="KW-0413">Isomerase</keyword>
<feature type="binding site" evidence="6">
    <location>
        <position position="194"/>
    </location>
    <ligand>
        <name>Zn(2+)</name>
        <dbReference type="ChEBI" id="CHEBI:29105"/>
    </ligand>
</feature>
<evidence type="ECO:0000256" key="5">
    <source>
        <dbReference type="ARBA" id="ARBA00023235"/>
    </source>
</evidence>
<gene>
    <name evidence="6 7" type="primary">kduI</name>
    <name evidence="7" type="ORF">ACFOOI_18505</name>
</gene>
<keyword evidence="8" id="KW-1185">Reference proteome</keyword>
<dbReference type="EC" id="5.3.1.17" evidence="6"/>
<sequence>MNERYESSPREVEGMNTKALRENFLVESLFEADKISLTYTHYDRMILGGVMPVNQTLELGVYNAIKSDYFLERRELGVINVAGKGSVTADGETFEVEKLGCVYLGKGTKKVTFESADGSNPAQFFLLSAPAHQSYPNKHFTKEDASPVVLGAAETSNNRTIYKYIHNDGIMSCQLVMGLTVLSSGSIWNTMPPHVHDRRSEVYCYFDVPENQGVMHFMGQPDETRHMWIQNHQAIISPPWSIHAGAGSANYSFIWGMAGENKDFTDMDFVNLNHLR</sequence>
<dbReference type="CDD" id="cd20294">
    <property type="entry name" value="cupin_KduI_N"/>
    <property type="match status" value="1"/>
</dbReference>
<proteinExistence type="inferred from homology"/>
<dbReference type="PANTHER" id="PTHR38461">
    <property type="entry name" value="4-DEOXY-L-THREO-5-HEXOSULOSE-URONATE KETOL-ISOMERASE"/>
    <property type="match status" value="1"/>
</dbReference>
<dbReference type="InterPro" id="IPR014710">
    <property type="entry name" value="RmlC-like_jellyroll"/>
</dbReference>
<dbReference type="NCBIfam" id="NF002091">
    <property type="entry name" value="PRK00924.1"/>
    <property type="match status" value="1"/>
</dbReference>
<dbReference type="InterPro" id="IPR027449">
    <property type="entry name" value="KduI_N"/>
</dbReference>
<evidence type="ECO:0000256" key="6">
    <source>
        <dbReference type="HAMAP-Rule" id="MF_00687"/>
    </source>
</evidence>